<dbReference type="InterPro" id="IPR036676">
    <property type="entry name" value="PurM-like_C_sf"/>
</dbReference>
<keyword evidence="2 5" id="KW-0808">Transferase</keyword>
<dbReference type="AlphaFoldDB" id="A0A6N7QR25"/>
<dbReference type="CDD" id="cd02194">
    <property type="entry name" value="ThiL"/>
    <property type="match status" value="1"/>
</dbReference>
<proteinExistence type="inferred from homology"/>
<sequence>MQGCSEFDLIARHLSRLGTHRDDVLQGVGDDAAIVATTGEPLAMALDTIVQDVHFPADLPARCVGWRALAVNLSDLAAMAAKPCWGLLGLTLPAMDEAWVEQFAAGLHALACQHELALIGGDITRGPLSVTVQVTGRLPHQPLRRAGVQPGDRIWVSGQLGEAAAGLARWQADGSATIDEPVVQRFLYPTPRVALGLALQGLATAAIDISDGLLADAGHLARQSDVALVLDSTRLLAQVSDAVSYEAVLRGGDDYELCFAAPPDADKAVKQAAQATQTLVTCIGQADFGAGVWLDNERVDLRTAGYQHF</sequence>
<protein>
    <recommendedName>
        <fullName evidence="2">Thiamine-monophosphate kinase</fullName>
        <shortName evidence="2">TMP kinase</shortName>
        <shortName evidence="2">Thiamine-phosphate kinase</shortName>
        <ecNumber evidence="2">2.7.4.16</ecNumber>
    </recommendedName>
</protein>
<dbReference type="HAMAP" id="MF_02128">
    <property type="entry name" value="TMP_kinase"/>
    <property type="match status" value="1"/>
</dbReference>
<evidence type="ECO:0000256" key="2">
    <source>
        <dbReference type="HAMAP-Rule" id="MF_02128"/>
    </source>
</evidence>
<dbReference type="EMBL" id="WJPP01000002">
    <property type="protein sequence ID" value="MRH77853.1"/>
    <property type="molecule type" value="Genomic_DNA"/>
</dbReference>
<feature type="binding site" evidence="2">
    <location>
        <position position="122"/>
    </location>
    <ligand>
        <name>Mg(2+)</name>
        <dbReference type="ChEBI" id="CHEBI:18420"/>
        <label>1</label>
    </ligand>
</feature>
<dbReference type="Gene3D" id="3.90.650.10">
    <property type="entry name" value="PurM-like C-terminal domain"/>
    <property type="match status" value="1"/>
</dbReference>
<dbReference type="GO" id="GO:0009228">
    <property type="term" value="P:thiamine biosynthetic process"/>
    <property type="evidence" value="ECO:0007669"/>
    <property type="project" value="UniProtKB-KW"/>
</dbReference>
<keyword evidence="1 2" id="KW-0784">Thiamine biosynthesis</keyword>
<feature type="binding site" evidence="2">
    <location>
        <begin position="121"/>
        <end position="122"/>
    </location>
    <ligand>
        <name>ATP</name>
        <dbReference type="ChEBI" id="CHEBI:30616"/>
    </ligand>
</feature>
<accession>A0A6N7QR25</accession>
<comment type="function">
    <text evidence="2">Catalyzes the ATP-dependent phosphorylation of thiamine-monophosphate (TMP) to form thiamine-pyrophosphate (TPP), the active form of vitamin B1.</text>
</comment>
<dbReference type="GO" id="GO:0000287">
    <property type="term" value="F:magnesium ion binding"/>
    <property type="evidence" value="ECO:0007669"/>
    <property type="project" value="UniProtKB-UniRule"/>
</dbReference>
<dbReference type="Proteomes" id="UP000433788">
    <property type="component" value="Unassembled WGS sequence"/>
</dbReference>
<dbReference type="GO" id="GO:0009229">
    <property type="term" value="P:thiamine diphosphate biosynthetic process"/>
    <property type="evidence" value="ECO:0007669"/>
    <property type="project" value="UniProtKB-UniRule"/>
</dbReference>
<feature type="binding site" evidence="2">
    <location>
        <position position="47"/>
    </location>
    <ligand>
        <name>Mg(2+)</name>
        <dbReference type="ChEBI" id="CHEBI:18420"/>
        <label>1</label>
    </ligand>
</feature>
<keyword evidence="2" id="KW-0460">Magnesium</keyword>
<feature type="domain" description="PurM-like C-terminal" evidence="4">
    <location>
        <begin position="149"/>
        <end position="286"/>
    </location>
</feature>
<dbReference type="InterPro" id="IPR010918">
    <property type="entry name" value="PurM-like_C_dom"/>
</dbReference>
<evidence type="ECO:0000313" key="5">
    <source>
        <dbReference type="EMBL" id="MRH77853.1"/>
    </source>
</evidence>
<comment type="pathway">
    <text evidence="2">Cofactor biosynthesis; thiamine diphosphate biosynthesis; thiamine diphosphate from thiamine phosphate: step 1/1.</text>
</comment>
<dbReference type="GO" id="GO:0005524">
    <property type="term" value="F:ATP binding"/>
    <property type="evidence" value="ECO:0007669"/>
    <property type="project" value="UniProtKB-UniRule"/>
</dbReference>
<evidence type="ECO:0000313" key="6">
    <source>
        <dbReference type="Proteomes" id="UP000433788"/>
    </source>
</evidence>
<feature type="binding site" evidence="2">
    <location>
        <position position="253"/>
    </location>
    <ligand>
        <name>substrate</name>
    </ligand>
</feature>
<gene>
    <name evidence="2 5" type="primary">thiL</name>
    <name evidence="5" type="ORF">GH984_03965</name>
</gene>
<evidence type="ECO:0000256" key="1">
    <source>
        <dbReference type="ARBA" id="ARBA00022977"/>
    </source>
</evidence>
<evidence type="ECO:0000259" key="4">
    <source>
        <dbReference type="Pfam" id="PF02769"/>
    </source>
</evidence>
<dbReference type="Pfam" id="PF02769">
    <property type="entry name" value="AIRS_C"/>
    <property type="match status" value="1"/>
</dbReference>
<feature type="binding site" evidence="2">
    <location>
        <position position="75"/>
    </location>
    <ligand>
        <name>Mg(2+)</name>
        <dbReference type="ChEBI" id="CHEBI:18420"/>
        <label>3</label>
    </ligand>
</feature>
<dbReference type="SUPFAM" id="SSF55326">
    <property type="entry name" value="PurM N-terminal domain-like"/>
    <property type="match status" value="1"/>
</dbReference>
<dbReference type="GO" id="GO:0009030">
    <property type="term" value="F:thiamine-phosphate kinase activity"/>
    <property type="evidence" value="ECO:0007669"/>
    <property type="project" value="UniProtKB-UniRule"/>
</dbReference>
<comment type="catalytic activity">
    <reaction evidence="2">
        <text>thiamine phosphate + ATP = thiamine diphosphate + ADP</text>
        <dbReference type="Rhea" id="RHEA:15913"/>
        <dbReference type="ChEBI" id="CHEBI:30616"/>
        <dbReference type="ChEBI" id="CHEBI:37575"/>
        <dbReference type="ChEBI" id="CHEBI:58937"/>
        <dbReference type="ChEBI" id="CHEBI:456216"/>
        <dbReference type="EC" id="2.7.4.16"/>
    </reaction>
</comment>
<keyword evidence="2" id="KW-0067">ATP-binding</keyword>
<dbReference type="EC" id="2.7.4.16" evidence="2"/>
<feature type="binding site" evidence="2">
    <location>
        <position position="75"/>
    </location>
    <ligand>
        <name>Mg(2+)</name>
        <dbReference type="ChEBI" id="CHEBI:18420"/>
        <label>2</label>
    </ligand>
</feature>
<feature type="binding site" evidence="2">
    <location>
        <position position="47"/>
    </location>
    <ligand>
        <name>Mg(2+)</name>
        <dbReference type="ChEBI" id="CHEBI:18420"/>
        <label>2</label>
    </ligand>
</feature>
<feature type="binding site" evidence="2">
    <location>
        <position position="306"/>
    </location>
    <ligand>
        <name>substrate</name>
    </ligand>
</feature>
<feature type="binding site" evidence="2">
    <location>
        <position position="31"/>
    </location>
    <ligand>
        <name>Mg(2+)</name>
        <dbReference type="ChEBI" id="CHEBI:18420"/>
        <label>4</label>
    </ligand>
</feature>
<keyword evidence="2" id="KW-0479">Metal-binding</keyword>
<dbReference type="Pfam" id="PF00586">
    <property type="entry name" value="AIRS"/>
    <property type="match status" value="1"/>
</dbReference>
<comment type="caution">
    <text evidence="2">Lacks conserved residue(s) required for the propagation of feature annotation.</text>
</comment>
<feature type="binding site" evidence="2">
    <location>
        <position position="31"/>
    </location>
    <ligand>
        <name>Mg(2+)</name>
        <dbReference type="ChEBI" id="CHEBI:18420"/>
        <label>3</label>
    </ligand>
</feature>
<dbReference type="PANTHER" id="PTHR30270">
    <property type="entry name" value="THIAMINE-MONOPHOSPHATE KINASE"/>
    <property type="match status" value="1"/>
</dbReference>
<reference evidence="5 6" key="1">
    <citation type="submission" date="2019-11" db="EMBL/GenBank/DDBJ databases">
        <authorList>
            <person name="Zhang X.Y."/>
        </authorList>
    </citation>
    <scope>NUCLEOTIDE SEQUENCE [LARGE SCALE GENOMIC DNA]</scope>
    <source>
        <strain evidence="5 6">C176</strain>
    </source>
</reference>
<comment type="miscellaneous">
    <text evidence="2">Reaction mechanism of ThiL seems to utilize a direct, inline transfer of the gamma-phosphate of ATP to TMP rather than a phosphorylated enzyme intermediate.</text>
</comment>
<dbReference type="PIRSF" id="PIRSF005303">
    <property type="entry name" value="Thiam_monoph_kin"/>
    <property type="match status" value="1"/>
</dbReference>
<dbReference type="PANTHER" id="PTHR30270:SF0">
    <property type="entry name" value="THIAMINE-MONOPHOSPHATE KINASE"/>
    <property type="match status" value="1"/>
</dbReference>
<feature type="binding site" evidence="2">
    <location>
        <position position="208"/>
    </location>
    <ligand>
        <name>Mg(2+)</name>
        <dbReference type="ChEBI" id="CHEBI:18420"/>
        <label>3</label>
    </ligand>
</feature>
<keyword evidence="2" id="KW-0547">Nucleotide-binding</keyword>
<dbReference type="SUPFAM" id="SSF56042">
    <property type="entry name" value="PurM C-terminal domain-like"/>
    <property type="match status" value="1"/>
</dbReference>
<feature type="binding site" evidence="2">
    <location>
        <position position="211"/>
    </location>
    <ligand>
        <name>Mg(2+)</name>
        <dbReference type="ChEBI" id="CHEBI:18420"/>
        <label>5</label>
    </ligand>
</feature>
<name>A0A6N7QR25_9GAMM</name>
<dbReference type="RefSeq" id="WP_153718918.1">
    <property type="nucleotide sequence ID" value="NZ_WJPP01000002.1"/>
</dbReference>
<dbReference type="InterPro" id="IPR016188">
    <property type="entry name" value="PurM-like_N"/>
</dbReference>
<evidence type="ECO:0000259" key="3">
    <source>
        <dbReference type="Pfam" id="PF00586"/>
    </source>
</evidence>
<comment type="caution">
    <text evidence="5">The sequence shown here is derived from an EMBL/GenBank/DDBJ whole genome shotgun (WGS) entry which is preliminary data.</text>
</comment>
<dbReference type="Gene3D" id="3.30.1330.10">
    <property type="entry name" value="PurM-like, N-terminal domain"/>
    <property type="match status" value="1"/>
</dbReference>
<feature type="binding site" evidence="2">
    <location>
        <position position="210"/>
    </location>
    <ligand>
        <name>ATP</name>
        <dbReference type="ChEBI" id="CHEBI:30616"/>
    </ligand>
</feature>
<feature type="domain" description="PurM-like N-terminal" evidence="3">
    <location>
        <begin position="29"/>
        <end position="137"/>
    </location>
</feature>
<keyword evidence="2 5" id="KW-0418">Kinase</keyword>
<keyword evidence="6" id="KW-1185">Reference proteome</keyword>
<comment type="similarity">
    <text evidence="2">Belongs to the thiamine-monophosphate kinase family.</text>
</comment>
<dbReference type="UniPathway" id="UPA00060">
    <property type="reaction ID" value="UER00142"/>
</dbReference>
<dbReference type="NCBIfam" id="TIGR01379">
    <property type="entry name" value="thiL"/>
    <property type="match status" value="1"/>
</dbReference>
<feature type="binding site" evidence="2">
    <location>
        <position position="75"/>
    </location>
    <ligand>
        <name>Mg(2+)</name>
        <dbReference type="ChEBI" id="CHEBI:18420"/>
        <label>4</label>
    </ligand>
</feature>
<feature type="binding site" evidence="2">
    <location>
        <position position="145"/>
    </location>
    <ligand>
        <name>ATP</name>
        <dbReference type="ChEBI" id="CHEBI:30616"/>
    </ligand>
</feature>
<dbReference type="InterPro" id="IPR036921">
    <property type="entry name" value="PurM-like_N_sf"/>
</dbReference>
<dbReference type="InterPro" id="IPR006283">
    <property type="entry name" value="ThiL-like"/>
</dbReference>
<feature type="binding site" evidence="2">
    <location>
        <position position="54"/>
    </location>
    <ligand>
        <name>substrate</name>
    </ligand>
</feature>
<organism evidence="5 6">
    <name type="scientific">Spiribacter salilacus</name>
    <dbReference type="NCBI Taxonomy" id="2664894"/>
    <lineage>
        <taxon>Bacteria</taxon>
        <taxon>Pseudomonadati</taxon>
        <taxon>Pseudomonadota</taxon>
        <taxon>Gammaproteobacteria</taxon>
        <taxon>Chromatiales</taxon>
        <taxon>Ectothiorhodospiraceae</taxon>
        <taxon>Spiribacter</taxon>
    </lineage>
</organism>